<gene>
    <name evidence="1" type="ORF">B4147_5196</name>
</gene>
<dbReference type="EMBL" id="LCYN01000017">
    <property type="protein sequence ID" value="KKZ95955.1"/>
    <property type="molecule type" value="Genomic_DNA"/>
</dbReference>
<comment type="caution">
    <text evidence="1">The sequence shown here is derived from an EMBL/GenBank/DDBJ whole genome shotgun (WGS) entry which is preliminary data.</text>
</comment>
<dbReference type="Proteomes" id="UP000035350">
    <property type="component" value="Unassembled WGS sequence"/>
</dbReference>
<evidence type="ECO:0000313" key="2">
    <source>
        <dbReference type="Proteomes" id="UP000035350"/>
    </source>
</evidence>
<accession>A0A0G8C861</accession>
<dbReference type="RefSeq" id="WP_157856374.1">
    <property type="nucleotide sequence ID" value="NZ_LCYN01000017.1"/>
</dbReference>
<proteinExistence type="predicted"/>
<sequence>MKKEQLELLKLVYEKKIQNPNKIITLSKKEVSMIGTDDKEGLEESKASFKQINITWEF</sequence>
<evidence type="ECO:0000313" key="1">
    <source>
        <dbReference type="EMBL" id="KKZ95955.1"/>
    </source>
</evidence>
<reference evidence="1 2" key="1">
    <citation type="journal article" date="2015" name="Genome Announc.">
        <title>Next-Generation Whole-Genome Sequencing of Eight Strains of Bacillus cereus, Isolated from Food.</title>
        <authorList>
            <person name="Krawczyk A.O."/>
            <person name="de Jong A."/>
            <person name="Eijlander R.T."/>
            <person name="Berendsen E.M."/>
            <person name="Holsappel S."/>
            <person name="Wells-Bennik M.H."/>
            <person name="Kuipers O.P."/>
        </authorList>
    </citation>
    <scope>NUCLEOTIDE SEQUENCE [LARGE SCALE GENOMIC DNA]</scope>
    <source>
        <strain evidence="1 2">B4147</strain>
    </source>
</reference>
<organism evidence="1 2">
    <name type="scientific">Bacillus wiedmannii</name>
    <dbReference type="NCBI Taxonomy" id="1890302"/>
    <lineage>
        <taxon>Bacteria</taxon>
        <taxon>Bacillati</taxon>
        <taxon>Bacillota</taxon>
        <taxon>Bacilli</taxon>
        <taxon>Bacillales</taxon>
        <taxon>Bacillaceae</taxon>
        <taxon>Bacillus</taxon>
        <taxon>Bacillus cereus group</taxon>
    </lineage>
</organism>
<name>A0A0G8C861_9BACI</name>
<reference evidence="2" key="2">
    <citation type="submission" date="2015-04" db="EMBL/GenBank/DDBJ databases">
        <title>Draft Genome Sequences of Eight Spore-Forming Food Isolates of Bacillus cereus Genome sequencing.</title>
        <authorList>
            <person name="Krawcyk A.O."/>
            <person name="de Jong A."/>
            <person name="Eijlander R.T."/>
            <person name="Berendsen E.M."/>
            <person name="Holsappel S."/>
            <person name="Wells-Bennik M."/>
            <person name="Kuipers O.P."/>
        </authorList>
    </citation>
    <scope>NUCLEOTIDE SEQUENCE [LARGE SCALE GENOMIC DNA]</scope>
    <source>
        <strain evidence="2">B4147</strain>
    </source>
</reference>
<protein>
    <submittedName>
        <fullName evidence="1">Uncharacterized protein</fullName>
    </submittedName>
</protein>
<dbReference type="PATRIC" id="fig|1396.433.peg.2037"/>
<dbReference type="AlphaFoldDB" id="A0A0G8C861"/>